<feature type="compositionally biased region" description="Basic and acidic residues" evidence="1">
    <location>
        <begin position="122"/>
        <end position="145"/>
    </location>
</feature>
<feature type="compositionally biased region" description="Polar residues" evidence="1">
    <location>
        <begin position="200"/>
        <end position="212"/>
    </location>
</feature>
<evidence type="ECO:0000313" key="4">
    <source>
        <dbReference type="Proteomes" id="UP000762676"/>
    </source>
</evidence>
<evidence type="ECO:0000256" key="1">
    <source>
        <dbReference type="SAM" id="MobiDB-lite"/>
    </source>
</evidence>
<gene>
    <name evidence="3" type="ORF">ElyMa_006893500</name>
</gene>
<dbReference type="EMBL" id="BMAT01013781">
    <property type="protein sequence ID" value="GFS20208.1"/>
    <property type="molecule type" value="Genomic_DNA"/>
</dbReference>
<feature type="signal peptide" evidence="2">
    <location>
        <begin position="1"/>
        <end position="23"/>
    </location>
</feature>
<sequence>MMQSYRLPCLWIALISLATLAATETTETPEEDTLPMGDLPVIDPAPIPTDEDRPSRPAFGGWSSFLGAIPRRRSSHGDKAAGGPRSGRRNSQQTHGGGRRRGEKNIILPQLLIPTEFSGSNDVEKTRGRGSEPRNRKQDETDDFSKSSVVTQPRDGGEDGGRFGRGHGGRRGCKKKDDAQPQQTKSEGRRSGLRSDKNKAQSSAETETNTDSLEGEGATSFAVPASFGDPCEDLLATRAGSAKETVEALLTNIDDPDALRPILEDLDLNVNGPPEE</sequence>
<dbReference type="AlphaFoldDB" id="A0AAV4JBN6"/>
<protein>
    <submittedName>
        <fullName evidence="3">Uncharacterized protein</fullName>
    </submittedName>
</protein>
<name>A0AAV4JBN6_9GAST</name>
<dbReference type="Proteomes" id="UP000762676">
    <property type="component" value="Unassembled WGS sequence"/>
</dbReference>
<evidence type="ECO:0000313" key="3">
    <source>
        <dbReference type="EMBL" id="GFS20208.1"/>
    </source>
</evidence>
<feature type="compositionally biased region" description="Basic residues" evidence="1">
    <location>
        <begin position="164"/>
        <end position="174"/>
    </location>
</feature>
<proteinExistence type="predicted"/>
<feature type="compositionally biased region" description="Basic and acidic residues" evidence="1">
    <location>
        <begin position="186"/>
        <end position="199"/>
    </location>
</feature>
<keyword evidence="4" id="KW-1185">Reference proteome</keyword>
<organism evidence="3 4">
    <name type="scientific">Elysia marginata</name>
    <dbReference type="NCBI Taxonomy" id="1093978"/>
    <lineage>
        <taxon>Eukaryota</taxon>
        <taxon>Metazoa</taxon>
        <taxon>Spiralia</taxon>
        <taxon>Lophotrochozoa</taxon>
        <taxon>Mollusca</taxon>
        <taxon>Gastropoda</taxon>
        <taxon>Heterobranchia</taxon>
        <taxon>Euthyneura</taxon>
        <taxon>Panpulmonata</taxon>
        <taxon>Sacoglossa</taxon>
        <taxon>Placobranchoidea</taxon>
        <taxon>Plakobranchidae</taxon>
        <taxon>Elysia</taxon>
    </lineage>
</organism>
<feature type="region of interest" description="Disordered" evidence="1">
    <location>
        <begin position="26"/>
        <end position="226"/>
    </location>
</feature>
<keyword evidence="2" id="KW-0732">Signal</keyword>
<reference evidence="3 4" key="1">
    <citation type="journal article" date="2021" name="Elife">
        <title>Chloroplast acquisition without the gene transfer in kleptoplastic sea slugs, Plakobranchus ocellatus.</title>
        <authorList>
            <person name="Maeda T."/>
            <person name="Takahashi S."/>
            <person name="Yoshida T."/>
            <person name="Shimamura S."/>
            <person name="Takaki Y."/>
            <person name="Nagai Y."/>
            <person name="Toyoda A."/>
            <person name="Suzuki Y."/>
            <person name="Arimoto A."/>
            <person name="Ishii H."/>
            <person name="Satoh N."/>
            <person name="Nishiyama T."/>
            <person name="Hasebe M."/>
            <person name="Maruyama T."/>
            <person name="Minagawa J."/>
            <person name="Obokata J."/>
            <person name="Shigenobu S."/>
        </authorList>
    </citation>
    <scope>NUCLEOTIDE SEQUENCE [LARGE SCALE GENOMIC DNA]</scope>
</reference>
<evidence type="ECO:0000256" key="2">
    <source>
        <dbReference type="SAM" id="SignalP"/>
    </source>
</evidence>
<feature type="chain" id="PRO_5043921167" evidence="2">
    <location>
        <begin position="24"/>
        <end position="276"/>
    </location>
</feature>
<comment type="caution">
    <text evidence="3">The sequence shown here is derived from an EMBL/GenBank/DDBJ whole genome shotgun (WGS) entry which is preliminary data.</text>
</comment>
<accession>A0AAV4JBN6</accession>